<keyword evidence="11" id="KW-1185">Reference proteome</keyword>
<dbReference type="FunFam" id="3.30.465.10:FF:000016">
    <property type="entry name" value="probable D-lactate dehydrogenase, mitochondrial"/>
    <property type="match status" value="1"/>
</dbReference>
<evidence type="ECO:0000256" key="7">
    <source>
        <dbReference type="ARBA" id="ARBA00038897"/>
    </source>
</evidence>
<name>A0A3R8NBJ6_9BURK</name>
<protein>
    <recommendedName>
        <fullName evidence="7">D-lactate dehydrogenase (cytochrome)</fullName>
        <ecNumber evidence="7">1.1.2.4</ecNumber>
    </recommendedName>
</protein>
<evidence type="ECO:0000256" key="4">
    <source>
        <dbReference type="ARBA" id="ARBA00022827"/>
    </source>
</evidence>
<evidence type="ECO:0000256" key="8">
    <source>
        <dbReference type="SAM" id="MobiDB-lite"/>
    </source>
</evidence>
<dbReference type="Proteomes" id="UP000270261">
    <property type="component" value="Unassembled WGS sequence"/>
</dbReference>
<sequence>MHETESPAAKTAKATAATHSPSPRLTPALASALQQRFGSRFSTAQAVREHHGRDESPYPLTPPEGVVFAESTQDVVDVVNLCREHGCPIIPWGAGSSIEGQLLPVQGGITLDLSGMNRMVALAPEDLQVTVQAGMSRRQLNQEIRGTGLFFPIDPGADASLGGMVSTRASGTNAVRYGTMRENTLALTVVTADGEVVHTGTRARKSSAGYDLTRLFVGAEGTLGIITEVTVRLHPLPEAMSAAVVSFPSAEQAVNVVIHAIQMGIPLARCEFLDPSSIRAINAYSRLTLPERYTLFFEFHGSEAGVAEQVELVQALAAEQGGADFQWANRPEERSKLWNARHDAYFAGLQLRPGARGITTDTCVPISKLAVSVEGARRLLEDSGFPAMILGHVGDGNFHCLILVDADDPDEVARAEALNRQIVELALSLGGTCTGEHGIGLHKMDFLQAEAGASGVALMTRIKQALDPQGLFNPGKMLRPGA</sequence>
<feature type="region of interest" description="Disordered" evidence="8">
    <location>
        <begin position="1"/>
        <end position="25"/>
    </location>
</feature>
<reference evidence="10 11" key="1">
    <citation type="submission" date="2018-11" db="EMBL/GenBank/DDBJ databases">
        <title>Genome sequencing of Lautropia sp. KCOM 2505 (= ChDC F240).</title>
        <authorList>
            <person name="Kook J.-K."/>
            <person name="Park S.-N."/>
            <person name="Lim Y.K."/>
        </authorList>
    </citation>
    <scope>NUCLEOTIDE SEQUENCE [LARGE SCALE GENOMIC DNA]</scope>
    <source>
        <strain evidence="10 11">KCOM 2505</strain>
    </source>
</reference>
<evidence type="ECO:0000259" key="9">
    <source>
        <dbReference type="PROSITE" id="PS51387"/>
    </source>
</evidence>
<evidence type="ECO:0000313" key="10">
    <source>
        <dbReference type="EMBL" id="RRN44808.1"/>
    </source>
</evidence>
<feature type="compositionally biased region" description="Low complexity" evidence="8">
    <location>
        <begin position="8"/>
        <end position="18"/>
    </location>
</feature>
<feature type="domain" description="FAD-binding PCMH-type" evidence="9">
    <location>
        <begin position="58"/>
        <end position="236"/>
    </location>
</feature>
<dbReference type="SUPFAM" id="SSF55103">
    <property type="entry name" value="FAD-linked oxidases, C-terminal domain"/>
    <property type="match status" value="1"/>
</dbReference>
<evidence type="ECO:0000256" key="1">
    <source>
        <dbReference type="ARBA" id="ARBA00001974"/>
    </source>
</evidence>
<dbReference type="GO" id="GO:0008720">
    <property type="term" value="F:D-lactate dehydrogenase (NAD+) activity"/>
    <property type="evidence" value="ECO:0007669"/>
    <property type="project" value="TreeGrafter"/>
</dbReference>
<evidence type="ECO:0000313" key="11">
    <source>
        <dbReference type="Proteomes" id="UP000270261"/>
    </source>
</evidence>
<organism evidence="10 11">
    <name type="scientific">Lautropia dentalis</name>
    <dbReference type="NCBI Taxonomy" id="2490857"/>
    <lineage>
        <taxon>Bacteria</taxon>
        <taxon>Pseudomonadati</taxon>
        <taxon>Pseudomonadota</taxon>
        <taxon>Betaproteobacteria</taxon>
        <taxon>Burkholderiales</taxon>
        <taxon>Burkholderiaceae</taxon>
        <taxon>Lautropia</taxon>
    </lineage>
</organism>
<dbReference type="InterPro" id="IPR006094">
    <property type="entry name" value="Oxid_FAD_bind_N"/>
</dbReference>
<evidence type="ECO:0000256" key="6">
    <source>
        <dbReference type="ARBA" id="ARBA00023002"/>
    </source>
</evidence>
<comment type="similarity">
    <text evidence="2">Belongs to the FAD-binding oxidoreductase/transferase type 4 family.</text>
</comment>
<dbReference type="InterPro" id="IPR016169">
    <property type="entry name" value="FAD-bd_PCMH_sub2"/>
</dbReference>
<dbReference type="GO" id="GO:0071949">
    <property type="term" value="F:FAD binding"/>
    <property type="evidence" value="ECO:0007669"/>
    <property type="project" value="InterPro"/>
</dbReference>
<dbReference type="FunFam" id="3.30.70.2740:FF:000001">
    <property type="entry name" value="D-lactate dehydrogenase mitochondrial"/>
    <property type="match status" value="1"/>
</dbReference>
<dbReference type="Gene3D" id="3.30.465.10">
    <property type="match status" value="1"/>
</dbReference>
<keyword evidence="4" id="KW-0274">FAD</keyword>
<dbReference type="PROSITE" id="PS51387">
    <property type="entry name" value="FAD_PCMH"/>
    <property type="match status" value="1"/>
</dbReference>
<dbReference type="EC" id="1.1.2.4" evidence="7"/>
<dbReference type="Pfam" id="PF01565">
    <property type="entry name" value="FAD_binding_4"/>
    <property type="match status" value="1"/>
</dbReference>
<dbReference type="InterPro" id="IPR016164">
    <property type="entry name" value="FAD-linked_Oxase-like_C"/>
</dbReference>
<keyword evidence="5" id="KW-0809">Transit peptide</keyword>
<accession>A0A3R8NBJ6</accession>
<dbReference type="PANTHER" id="PTHR11748:SF111">
    <property type="entry name" value="D-LACTATE DEHYDROGENASE, MITOCHONDRIAL-RELATED"/>
    <property type="match status" value="1"/>
</dbReference>
<dbReference type="RefSeq" id="WP_125094240.1">
    <property type="nucleotide sequence ID" value="NZ_RRUE01000001.1"/>
</dbReference>
<dbReference type="FunFam" id="1.10.45.10:FF:000001">
    <property type="entry name" value="D-lactate dehydrogenase mitochondrial"/>
    <property type="match status" value="1"/>
</dbReference>
<dbReference type="Gene3D" id="3.30.70.2740">
    <property type="match status" value="1"/>
</dbReference>
<gene>
    <name evidence="10" type="ORF">EHV23_00485</name>
</gene>
<dbReference type="OrthoDB" id="8522822at2"/>
<dbReference type="AlphaFoldDB" id="A0A3R8NBJ6"/>
<evidence type="ECO:0000256" key="3">
    <source>
        <dbReference type="ARBA" id="ARBA00022630"/>
    </source>
</evidence>
<dbReference type="PANTHER" id="PTHR11748">
    <property type="entry name" value="D-LACTATE DEHYDROGENASE"/>
    <property type="match status" value="1"/>
</dbReference>
<keyword evidence="3" id="KW-0285">Flavoprotein</keyword>
<evidence type="ECO:0000256" key="2">
    <source>
        <dbReference type="ARBA" id="ARBA00008000"/>
    </source>
</evidence>
<dbReference type="SUPFAM" id="SSF56176">
    <property type="entry name" value="FAD-binding/transporter-associated domain-like"/>
    <property type="match status" value="1"/>
</dbReference>
<comment type="cofactor">
    <cofactor evidence="1">
        <name>FAD</name>
        <dbReference type="ChEBI" id="CHEBI:57692"/>
    </cofactor>
</comment>
<comment type="caution">
    <text evidence="10">The sequence shown here is derived from an EMBL/GenBank/DDBJ whole genome shotgun (WGS) entry which is preliminary data.</text>
</comment>
<keyword evidence="6" id="KW-0560">Oxidoreductase</keyword>
<dbReference type="Pfam" id="PF02913">
    <property type="entry name" value="FAD-oxidase_C"/>
    <property type="match status" value="1"/>
</dbReference>
<dbReference type="InterPro" id="IPR016171">
    <property type="entry name" value="Vanillyl_alc_oxidase_C-sub2"/>
</dbReference>
<dbReference type="InterPro" id="IPR036318">
    <property type="entry name" value="FAD-bd_PCMH-like_sf"/>
</dbReference>
<dbReference type="EMBL" id="RRUE01000001">
    <property type="protein sequence ID" value="RRN44808.1"/>
    <property type="molecule type" value="Genomic_DNA"/>
</dbReference>
<dbReference type="InterPro" id="IPR016166">
    <property type="entry name" value="FAD-bd_PCMH"/>
</dbReference>
<dbReference type="GO" id="GO:1903457">
    <property type="term" value="P:lactate catabolic process"/>
    <property type="evidence" value="ECO:0007669"/>
    <property type="project" value="TreeGrafter"/>
</dbReference>
<proteinExistence type="inferred from homology"/>
<dbReference type="Gene3D" id="1.10.45.10">
    <property type="entry name" value="Vanillyl-alcohol Oxidase, Chain A, domain 4"/>
    <property type="match status" value="1"/>
</dbReference>
<dbReference type="InterPro" id="IPR004113">
    <property type="entry name" value="FAD-bd_oxidored_4_C"/>
</dbReference>
<evidence type="ECO:0000256" key="5">
    <source>
        <dbReference type="ARBA" id="ARBA00022946"/>
    </source>
</evidence>
<dbReference type="GO" id="GO:0004458">
    <property type="term" value="F:D-lactate dehydrogenase (cytochrome) activity"/>
    <property type="evidence" value="ECO:0007669"/>
    <property type="project" value="UniProtKB-EC"/>
</dbReference>